<keyword evidence="9" id="KW-0963">Cytoplasm</keyword>
<feature type="binding site" evidence="9">
    <location>
        <position position="124"/>
    </location>
    <ligand>
        <name>Zn(2+)</name>
        <dbReference type="ChEBI" id="CHEBI:29105"/>
        <note>catalytic</note>
    </ligand>
</feature>
<evidence type="ECO:0000256" key="1">
    <source>
        <dbReference type="ARBA" id="ARBA00010875"/>
    </source>
</evidence>
<evidence type="ECO:0000256" key="6">
    <source>
        <dbReference type="ARBA" id="ARBA00022759"/>
    </source>
</evidence>
<dbReference type="SUPFAM" id="SSF55486">
    <property type="entry name" value="Metalloproteases ('zincins'), catalytic domain"/>
    <property type="match status" value="1"/>
</dbReference>
<evidence type="ECO:0000256" key="5">
    <source>
        <dbReference type="ARBA" id="ARBA00022723"/>
    </source>
</evidence>
<proteinExistence type="inferred from homology"/>
<keyword evidence="8 9" id="KW-0862">Zinc</keyword>
<dbReference type="InterPro" id="IPR023091">
    <property type="entry name" value="MetalPrtase_cat_dom_sf_prd"/>
</dbReference>
<feature type="binding site" evidence="9">
    <location>
        <position position="128"/>
    </location>
    <ligand>
        <name>Zn(2+)</name>
        <dbReference type="ChEBI" id="CHEBI:29105"/>
        <note>catalytic</note>
    </ligand>
</feature>
<dbReference type="Pfam" id="PF02130">
    <property type="entry name" value="YbeY"/>
    <property type="match status" value="1"/>
</dbReference>
<dbReference type="InterPro" id="IPR002036">
    <property type="entry name" value="YbeY"/>
</dbReference>
<comment type="cofactor">
    <cofactor evidence="9">
        <name>Zn(2+)</name>
        <dbReference type="ChEBI" id="CHEBI:29105"/>
    </cofactor>
    <text evidence="9">Binds 1 zinc ion.</text>
</comment>
<dbReference type="GO" id="GO:0005737">
    <property type="term" value="C:cytoplasm"/>
    <property type="evidence" value="ECO:0007669"/>
    <property type="project" value="UniProtKB-SubCell"/>
</dbReference>
<evidence type="ECO:0000256" key="4">
    <source>
        <dbReference type="ARBA" id="ARBA00022722"/>
    </source>
</evidence>
<keyword evidence="5 9" id="KW-0479">Metal-binding</keyword>
<gene>
    <name evidence="9 10" type="primary">ybeY</name>
    <name evidence="10" type="ORF">IAD19_05635</name>
</gene>
<evidence type="ECO:0000256" key="9">
    <source>
        <dbReference type="HAMAP-Rule" id="MF_00009"/>
    </source>
</evidence>
<keyword evidence="7 9" id="KW-0378">Hydrolase</keyword>
<comment type="subcellular location">
    <subcellularLocation>
        <location evidence="9">Cytoplasm</location>
    </subcellularLocation>
</comment>
<evidence type="ECO:0000256" key="3">
    <source>
        <dbReference type="ARBA" id="ARBA00022552"/>
    </source>
</evidence>
<name>A0A9D1IRH3_9FIRM</name>
<dbReference type="AlphaFoldDB" id="A0A9D1IRH3"/>
<dbReference type="GO" id="GO:0008270">
    <property type="term" value="F:zinc ion binding"/>
    <property type="evidence" value="ECO:0007669"/>
    <property type="project" value="UniProtKB-UniRule"/>
</dbReference>
<keyword evidence="2 9" id="KW-0690">Ribosome biogenesis</keyword>
<keyword evidence="6 9" id="KW-0255">Endonuclease</keyword>
<reference evidence="10" key="1">
    <citation type="submission" date="2020-10" db="EMBL/GenBank/DDBJ databases">
        <authorList>
            <person name="Gilroy R."/>
        </authorList>
    </citation>
    <scope>NUCLEOTIDE SEQUENCE</scope>
    <source>
        <strain evidence="10">4509</strain>
    </source>
</reference>
<keyword evidence="3 9" id="KW-0698">rRNA processing</keyword>
<dbReference type="Proteomes" id="UP000824082">
    <property type="component" value="Unassembled WGS sequence"/>
</dbReference>
<accession>A0A9D1IRH3</accession>
<evidence type="ECO:0000256" key="7">
    <source>
        <dbReference type="ARBA" id="ARBA00022801"/>
    </source>
</evidence>
<keyword evidence="4 9" id="KW-0540">Nuclease</keyword>
<dbReference type="GO" id="GO:0004521">
    <property type="term" value="F:RNA endonuclease activity"/>
    <property type="evidence" value="ECO:0007669"/>
    <property type="project" value="UniProtKB-UniRule"/>
</dbReference>
<dbReference type="Gene3D" id="3.40.390.30">
    <property type="entry name" value="Metalloproteases ('zincins'), catalytic domain"/>
    <property type="match status" value="1"/>
</dbReference>
<dbReference type="NCBIfam" id="TIGR00043">
    <property type="entry name" value="rRNA maturation RNase YbeY"/>
    <property type="match status" value="1"/>
</dbReference>
<dbReference type="EC" id="3.1.-.-" evidence="9"/>
<dbReference type="GO" id="GO:0006364">
    <property type="term" value="P:rRNA processing"/>
    <property type="evidence" value="ECO:0007669"/>
    <property type="project" value="UniProtKB-UniRule"/>
</dbReference>
<evidence type="ECO:0000256" key="2">
    <source>
        <dbReference type="ARBA" id="ARBA00022517"/>
    </source>
</evidence>
<evidence type="ECO:0000313" key="10">
    <source>
        <dbReference type="EMBL" id="HIU42017.1"/>
    </source>
</evidence>
<evidence type="ECO:0000313" key="11">
    <source>
        <dbReference type="Proteomes" id="UP000824082"/>
    </source>
</evidence>
<dbReference type="PANTHER" id="PTHR46986:SF1">
    <property type="entry name" value="ENDORIBONUCLEASE YBEY, CHLOROPLASTIC"/>
    <property type="match status" value="1"/>
</dbReference>
<dbReference type="PANTHER" id="PTHR46986">
    <property type="entry name" value="ENDORIBONUCLEASE YBEY, CHLOROPLASTIC"/>
    <property type="match status" value="1"/>
</dbReference>
<dbReference type="EMBL" id="DVMX01000112">
    <property type="protein sequence ID" value="HIU42017.1"/>
    <property type="molecule type" value="Genomic_DNA"/>
</dbReference>
<comment type="similarity">
    <text evidence="1 9">Belongs to the endoribonuclease YbeY family.</text>
</comment>
<dbReference type="HAMAP" id="MF_00009">
    <property type="entry name" value="Endoribonucl_YbeY"/>
    <property type="match status" value="1"/>
</dbReference>
<evidence type="ECO:0000256" key="8">
    <source>
        <dbReference type="ARBA" id="ARBA00022833"/>
    </source>
</evidence>
<comment type="function">
    <text evidence="9">Single strand-specific metallo-endoribonuclease involved in late-stage 70S ribosome quality control and in maturation of the 3' terminus of the 16S rRNA.</text>
</comment>
<sequence length="170" mass="19197">MSKVKVLITNDQKKVKVPTGIRLLIRRCCMAALQLEGLTGNFEVSVTFVDNEKIHALNLEHRGIDRPTDVLSFPQYDPEQVHHIPQTEEPIAIGDIVISMEKAFEQAQSFGHSIQREVGFLTVHSMFHLLGYDHEEGGLKAVQMREKEETVLGELGISRNATYLTDDEIE</sequence>
<feature type="binding site" evidence="9">
    <location>
        <position position="134"/>
    </location>
    <ligand>
        <name>Zn(2+)</name>
        <dbReference type="ChEBI" id="CHEBI:29105"/>
        <note>catalytic</note>
    </ligand>
</feature>
<dbReference type="GO" id="GO:0004222">
    <property type="term" value="F:metalloendopeptidase activity"/>
    <property type="evidence" value="ECO:0007669"/>
    <property type="project" value="InterPro"/>
</dbReference>
<comment type="caution">
    <text evidence="10">The sequence shown here is derived from an EMBL/GenBank/DDBJ whole genome shotgun (WGS) entry which is preliminary data.</text>
</comment>
<reference evidence="10" key="2">
    <citation type="journal article" date="2021" name="PeerJ">
        <title>Extensive microbial diversity within the chicken gut microbiome revealed by metagenomics and culture.</title>
        <authorList>
            <person name="Gilroy R."/>
            <person name="Ravi A."/>
            <person name="Getino M."/>
            <person name="Pursley I."/>
            <person name="Horton D.L."/>
            <person name="Alikhan N.F."/>
            <person name="Baker D."/>
            <person name="Gharbi K."/>
            <person name="Hall N."/>
            <person name="Watson M."/>
            <person name="Adriaenssens E.M."/>
            <person name="Foster-Nyarko E."/>
            <person name="Jarju S."/>
            <person name="Secka A."/>
            <person name="Antonio M."/>
            <person name="Oren A."/>
            <person name="Chaudhuri R.R."/>
            <person name="La Ragione R."/>
            <person name="Hildebrand F."/>
            <person name="Pallen M.J."/>
        </authorList>
    </citation>
    <scope>NUCLEOTIDE SEQUENCE</scope>
    <source>
        <strain evidence="10">4509</strain>
    </source>
</reference>
<organism evidence="10 11">
    <name type="scientific">Candidatus Egerieicola faecale</name>
    <dbReference type="NCBI Taxonomy" id="2840774"/>
    <lineage>
        <taxon>Bacteria</taxon>
        <taxon>Bacillati</taxon>
        <taxon>Bacillota</taxon>
        <taxon>Clostridia</taxon>
        <taxon>Eubacteriales</taxon>
        <taxon>Oscillospiraceae</taxon>
        <taxon>Oscillospiraceae incertae sedis</taxon>
        <taxon>Candidatus Egerieicola</taxon>
    </lineage>
</organism>
<protein>
    <recommendedName>
        <fullName evidence="9">Endoribonuclease YbeY</fullName>
        <ecNumber evidence="9">3.1.-.-</ecNumber>
    </recommendedName>
</protein>